<dbReference type="EMBL" id="JACONZ010000002">
    <property type="protein sequence ID" value="MBC5580912.1"/>
    <property type="molecule type" value="Genomic_DNA"/>
</dbReference>
<keyword evidence="3" id="KW-1185">Reference proteome</keyword>
<dbReference type="AlphaFoldDB" id="A0A923L0U3"/>
<dbReference type="SUPFAM" id="SSF109604">
    <property type="entry name" value="HD-domain/PDEase-like"/>
    <property type="match status" value="1"/>
</dbReference>
<evidence type="ECO:0000313" key="3">
    <source>
        <dbReference type="Proteomes" id="UP000659630"/>
    </source>
</evidence>
<dbReference type="PANTHER" id="PTHR33594:SF1">
    <property type="entry name" value="HD_PDEASE DOMAIN-CONTAINING PROTEIN"/>
    <property type="match status" value="1"/>
</dbReference>
<comment type="caution">
    <text evidence="2">The sequence shown here is derived from an EMBL/GenBank/DDBJ whole genome shotgun (WGS) entry which is preliminary data.</text>
</comment>
<name>A0A923L0U3_9FIRM</name>
<dbReference type="NCBIfam" id="TIGR00277">
    <property type="entry name" value="HDIG"/>
    <property type="match status" value="1"/>
</dbReference>
<organism evidence="2 3">
    <name type="scientific">Anaerofilum hominis</name>
    <dbReference type="NCBI Taxonomy" id="2763016"/>
    <lineage>
        <taxon>Bacteria</taxon>
        <taxon>Bacillati</taxon>
        <taxon>Bacillota</taxon>
        <taxon>Clostridia</taxon>
        <taxon>Eubacteriales</taxon>
        <taxon>Oscillospiraceae</taxon>
        <taxon>Anaerofilum</taxon>
    </lineage>
</organism>
<dbReference type="PANTHER" id="PTHR33594">
    <property type="entry name" value="SUPERFAMILY HYDROLASE, PUTATIVE (AFU_ORTHOLOGUE AFUA_1G03035)-RELATED"/>
    <property type="match status" value="1"/>
</dbReference>
<dbReference type="SMART" id="SM00471">
    <property type="entry name" value="HDc"/>
    <property type="match status" value="1"/>
</dbReference>
<sequence length="233" mass="26020">MTQEVYQLLENYMLHCMKDSAHDKEHIYRVLYTALDIAGTEQGADKDVLICACLLHDIGRREQFEDPRLDHAAVGAEKARRFLMEHGFGEVAARRTAACIRTHRFRAEQPPESLEAKILFDADKLEAAGALGAARTLLYLGRAGQPLYSMTPQGRVADGAGDEPPSFFHEYRYKLEGLYGRFFTRRGAQLAHLRRAAAADFYRALLAEVSLPYERGPGLLRAELDGKAAKPGP</sequence>
<dbReference type="InterPro" id="IPR006674">
    <property type="entry name" value="HD_domain"/>
</dbReference>
<dbReference type="CDD" id="cd00077">
    <property type="entry name" value="HDc"/>
    <property type="match status" value="1"/>
</dbReference>
<dbReference type="PROSITE" id="PS51831">
    <property type="entry name" value="HD"/>
    <property type="match status" value="1"/>
</dbReference>
<evidence type="ECO:0000313" key="2">
    <source>
        <dbReference type="EMBL" id="MBC5580912.1"/>
    </source>
</evidence>
<dbReference type="Pfam" id="PF01966">
    <property type="entry name" value="HD"/>
    <property type="match status" value="1"/>
</dbReference>
<proteinExistence type="predicted"/>
<evidence type="ECO:0000259" key="1">
    <source>
        <dbReference type="PROSITE" id="PS51831"/>
    </source>
</evidence>
<reference evidence="2" key="1">
    <citation type="submission" date="2020-08" db="EMBL/GenBank/DDBJ databases">
        <title>Genome public.</title>
        <authorList>
            <person name="Liu C."/>
            <person name="Sun Q."/>
        </authorList>
    </citation>
    <scope>NUCLEOTIDE SEQUENCE</scope>
    <source>
        <strain evidence="2">BX8</strain>
    </source>
</reference>
<protein>
    <submittedName>
        <fullName evidence="2">HD domain-containing protein</fullName>
    </submittedName>
</protein>
<dbReference type="Proteomes" id="UP000659630">
    <property type="component" value="Unassembled WGS sequence"/>
</dbReference>
<gene>
    <name evidence="2" type="ORF">H8S23_05295</name>
</gene>
<dbReference type="InterPro" id="IPR006675">
    <property type="entry name" value="HDIG_dom"/>
</dbReference>
<accession>A0A923L0U3</accession>
<dbReference type="InterPro" id="IPR003607">
    <property type="entry name" value="HD/PDEase_dom"/>
</dbReference>
<dbReference type="Gene3D" id="1.10.3210.50">
    <property type="match status" value="1"/>
</dbReference>
<feature type="domain" description="HD" evidence="1">
    <location>
        <begin position="23"/>
        <end position="128"/>
    </location>
</feature>
<dbReference type="RefSeq" id="WP_186887290.1">
    <property type="nucleotide sequence ID" value="NZ_JACONZ010000002.1"/>
</dbReference>